<dbReference type="STRING" id="623744.A0A553Q3F5"/>
<feature type="compositionally biased region" description="Low complexity" evidence="3">
    <location>
        <begin position="713"/>
        <end position="725"/>
    </location>
</feature>
<feature type="compositionally biased region" description="Low complexity" evidence="3">
    <location>
        <begin position="597"/>
        <end position="609"/>
    </location>
</feature>
<feature type="compositionally biased region" description="Polar residues" evidence="3">
    <location>
        <begin position="584"/>
        <end position="595"/>
    </location>
</feature>
<dbReference type="OrthoDB" id="6077228at2759"/>
<dbReference type="SUPFAM" id="SSF47769">
    <property type="entry name" value="SAM/Pointed domain"/>
    <property type="match status" value="1"/>
</dbReference>
<accession>A0A553Q3F5</accession>
<organism evidence="5 6">
    <name type="scientific">Danionella cerebrum</name>
    <dbReference type="NCBI Taxonomy" id="2873325"/>
    <lineage>
        <taxon>Eukaryota</taxon>
        <taxon>Metazoa</taxon>
        <taxon>Chordata</taxon>
        <taxon>Craniata</taxon>
        <taxon>Vertebrata</taxon>
        <taxon>Euteleostomi</taxon>
        <taxon>Actinopterygii</taxon>
        <taxon>Neopterygii</taxon>
        <taxon>Teleostei</taxon>
        <taxon>Ostariophysi</taxon>
        <taxon>Cypriniformes</taxon>
        <taxon>Danionidae</taxon>
        <taxon>Danioninae</taxon>
        <taxon>Danionella</taxon>
    </lineage>
</organism>
<evidence type="ECO:0000313" key="6">
    <source>
        <dbReference type="Proteomes" id="UP000316079"/>
    </source>
</evidence>
<comment type="caution">
    <text evidence="5">The sequence shown here is derived from an EMBL/GenBank/DDBJ whole genome shotgun (WGS) entry which is preliminary data.</text>
</comment>
<dbReference type="EMBL" id="SRMA01026400">
    <property type="protein sequence ID" value="TRY84472.1"/>
    <property type="molecule type" value="Genomic_DNA"/>
</dbReference>
<reference evidence="5 6" key="1">
    <citation type="journal article" date="2019" name="Sci. Data">
        <title>Hybrid genome assembly and annotation of Danionella translucida.</title>
        <authorList>
            <person name="Kadobianskyi M."/>
            <person name="Schulze L."/>
            <person name="Schuelke M."/>
            <person name="Judkewitz B."/>
        </authorList>
    </citation>
    <scope>NUCLEOTIDE SEQUENCE [LARGE SCALE GENOMIC DNA]</scope>
    <source>
        <strain evidence="5 6">Bolton</strain>
    </source>
</reference>
<dbReference type="Proteomes" id="UP000316079">
    <property type="component" value="Unassembled WGS sequence"/>
</dbReference>
<dbReference type="CDD" id="cd09525">
    <property type="entry name" value="SAM_GAREM"/>
    <property type="match status" value="1"/>
</dbReference>
<feature type="region of interest" description="Disordered" evidence="3">
    <location>
        <begin position="584"/>
        <end position="609"/>
    </location>
</feature>
<dbReference type="InterPro" id="IPR052281">
    <property type="entry name" value="GAREM"/>
</dbReference>
<dbReference type="InterPro" id="IPR025946">
    <property type="entry name" value="CABIT_dom"/>
</dbReference>
<name>A0A553Q3F5_9TELE</name>
<evidence type="ECO:0000313" key="5">
    <source>
        <dbReference type="EMBL" id="TRY84472.1"/>
    </source>
</evidence>
<proteinExistence type="inferred from homology"/>
<evidence type="ECO:0000256" key="2">
    <source>
        <dbReference type="ARBA" id="ARBA00022553"/>
    </source>
</evidence>
<protein>
    <recommendedName>
        <fullName evidence="4">CABIT domain-containing protein</fullName>
    </recommendedName>
</protein>
<comment type="similarity">
    <text evidence="1">Belongs to the GAREM family.</text>
</comment>
<dbReference type="Gene3D" id="1.10.150.50">
    <property type="entry name" value="Transcription Factor, Ets-1"/>
    <property type="match status" value="1"/>
</dbReference>
<keyword evidence="2" id="KW-0597">Phosphoprotein</keyword>
<dbReference type="PANTHER" id="PTHR14454">
    <property type="entry name" value="GRB2-ASSOCIATED AND REGULATOR OF MAPK PROTEIN FAMILY MEMBER"/>
    <property type="match status" value="1"/>
</dbReference>
<dbReference type="AlphaFoldDB" id="A0A553Q3F5"/>
<dbReference type="PANTHER" id="PTHR14454:SF5">
    <property type="entry name" value="GRB2-ASSOCIATED AND REGULATOR OF MAPK PROTEIN 2"/>
    <property type="match status" value="1"/>
</dbReference>
<dbReference type="Pfam" id="PF12736">
    <property type="entry name" value="CABIT"/>
    <property type="match status" value="1"/>
</dbReference>
<evidence type="ECO:0000256" key="1">
    <source>
        <dbReference type="ARBA" id="ARBA00006392"/>
    </source>
</evidence>
<feature type="domain" description="CABIT" evidence="4">
    <location>
        <begin position="77"/>
        <end position="343"/>
    </location>
</feature>
<evidence type="ECO:0000256" key="3">
    <source>
        <dbReference type="SAM" id="MobiDB-lite"/>
    </source>
</evidence>
<feature type="region of interest" description="Disordered" evidence="3">
    <location>
        <begin position="700"/>
        <end position="759"/>
    </location>
</feature>
<dbReference type="InterPro" id="IPR013761">
    <property type="entry name" value="SAM/pointed_sf"/>
</dbReference>
<keyword evidence="6" id="KW-1185">Reference proteome</keyword>
<evidence type="ECO:0000259" key="4">
    <source>
        <dbReference type="Pfam" id="PF12736"/>
    </source>
</evidence>
<gene>
    <name evidence="5" type="ORF">DNTS_035826</name>
</gene>
<sequence>MLMMMMVVPDEDGETIREYYRALLELLVTPSGRDREQVPLTDTRAAQPRNRSKLRVHVHHKILSVESVCSWFVSWPKVTECENVEGLSEDDVILLHSCRQWTTVTAHSLEEGHYVIGPKIDIPLQYQGKFKLLDQDRDVREPVQYFGSVEEIAGVFPDRVFVLEPITFSVKVVSGEFTEDSEVYNFSLQTGDELSLMGQAELLCVQSPREKSRLTMLLRRLGKTSGALRRPVRTKMPCLICMNHRTNESVSLPFQCRGRFCTRSPQELQMQGGEHTVRSIIERVRLPVNVSVPTRPPRNPYDLHGIREGHRYKLLSIISKTVVLCCVLRKEDVMPSHFLLLTDMPRFMLPDGVLRTDATYQQVVLQCALRCQESFNPDDYSCAVREVKTDFSEECLSPRRIRVCVQGYGHDDMGTSLQRLSLCVYGGGSVSHTHTISHGCRDSLVDSQTLPSSDGDGEEREYVMPDWPVESQEIPYEELWTNQNSESFEVTSETALKAEHNLLSFKSTTTSLDGPVGSAHIAMVQMDAGRVSTPPPVPPKSEAVKEECRVLNAPPVPPRCAKCPASSPPAPACLPKTTPTQTLNPNLSFYSSGLQESPAPRSGSSSPSPDSYSLYCYPCTWTDCVTSDPCVTPDSTQPAHAYWSHPQGGGGTFTSNILSTPLLSSDTTQKNYSTCPRPRPAVQNRFAPFGALNPFANPGHAHASSDWLKSTESPSLIPDLISSSPKDPQANQGASESRPESPHGPIKSSEEGVVSLDSTQETVTMEKGAEGGAGLSWQPPEELCWLSVEEVSSSLRFIGLSDDVIGLFSRERIDGSIFTQLTEEILSEDFKLTKLQVKKIMQFIKGWRPKI</sequence>